<dbReference type="RefSeq" id="WP_153831899.1">
    <property type="nucleotide sequence ID" value="NZ_WJQT01000004.1"/>
</dbReference>
<comment type="caution">
    <text evidence="10">The sequence shown here is derived from an EMBL/GenBank/DDBJ whole genome shotgun (WGS) entry which is preliminary data.</text>
</comment>
<keyword evidence="8" id="KW-0732">Signal</keyword>
<evidence type="ECO:0000256" key="2">
    <source>
        <dbReference type="ARBA" id="ARBA00022553"/>
    </source>
</evidence>
<protein>
    <submittedName>
        <fullName evidence="10">PTS sugar transporter subunit IIB</fullName>
    </submittedName>
</protein>
<feature type="signal peptide" evidence="8">
    <location>
        <begin position="1"/>
        <end position="20"/>
    </location>
</feature>
<feature type="domain" description="PTS EIIB type-3" evidence="9">
    <location>
        <begin position="1"/>
        <end position="104"/>
    </location>
</feature>
<dbReference type="Pfam" id="PF02302">
    <property type="entry name" value="PTS_IIB"/>
    <property type="match status" value="1"/>
</dbReference>
<organism evidence="10 11">
    <name type="scientific">Fundicoccus ignavus</name>
    <dbReference type="NCBI Taxonomy" id="2664442"/>
    <lineage>
        <taxon>Bacteria</taxon>
        <taxon>Bacillati</taxon>
        <taxon>Bacillota</taxon>
        <taxon>Bacilli</taxon>
        <taxon>Lactobacillales</taxon>
        <taxon>Aerococcaceae</taxon>
        <taxon>Fundicoccus</taxon>
    </lineage>
</organism>
<dbReference type="SUPFAM" id="SSF52794">
    <property type="entry name" value="PTS system IIB component-like"/>
    <property type="match status" value="1"/>
</dbReference>
<keyword evidence="1" id="KW-0813">Transport</keyword>
<keyword evidence="3 10" id="KW-0762">Sugar transport</keyword>
<dbReference type="GO" id="GO:0008982">
    <property type="term" value="F:protein-N(PI)-phosphohistidine-sugar phosphotransferase activity"/>
    <property type="evidence" value="ECO:0007669"/>
    <property type="project" value="InterPro"/>
</dbReference>
<dbReference type="CDD" id="cd05564">
    <property type="entry name" value="PTS_IIB_chitobiose_lichenan"/>
    <property type="match status" value="1"/>
</dbReference>
<feature type="chain" id="PRO_5039359020" evidence="8">
    <location>
        <begin position="21"/>
        <end position="104"/>
    </location>
</feature>
<keyword evidence="4" id="KW-0808">Transferase</keyword>
<dbReference type="Proteomes" id="UP000440066">
    <property type="component" value="Unassembled WGS sequence"/>
</dbReference>
<keyword evidence="2" id="KW-0597">Phosphoprotein</keyword>
<dbReference type="GO" id="GO:0016301">
    <property type="term" value="F:kinase activity"/>
    <property type="evidence" value="ECO:0007669"/>
    <property type="project" value="UniProtKB-KW"/>
</dbReference>
<dbReference type="InterPro" id="IPR036095">
    <property type="entry name" value="PTS_EIIB-like_sf"/>
</dbReference>
<evidence type="ECO:0000313" key="11">
    <source>
        <dbReference type="Proteomes" id="UP000440066"/>
    </source>
</evidence>
<dbReference type="AlphaFoldDB" id="A0A844BXS0"/>
<evidence type="ECO:0000313" key="10">
    <source>
        <dbReference type="EMBL" id="MRJ46808.1"/>
    </source>
</evidence>
<dbReference type="EMBL" id="WJQT01000004">
    <property type="protein sequence ID" value="MRJ46808.1"/>
    <property type="molecule type" value="Genomic_DNA"/>
</dbReference>
<keyword evidence="6" id="KW-0418">Kinase</keyword>
<accession>A0A844BXS0</accession>
<dbReference type="InterPro" id="IPR051819">
    <property type="entry name" value="PTS_sugar-specific_EIIB"/>
</dbReference>
<dbReference type="PROSITE" id="PS51100">
    <property type="entry name" value="PTS_EIIB_TYPE_3"/>
    <property type="match status" value="1"/>
</dbReference>
<gene>
    <name evidence="10" type="ORF">GF867_04385</name>
</gene>
<evidence type="ECO:0000256" key="8">
    <source>
        <dbReference type="SAM" id="SignalP"/>
    </source>
</evidence>
<dbReference type="Gene3D" id="3.40.50.2300">
    <property type="match status" value="1"/>
</dbReference>
<evidence type="ECO:0000256" key="4">
    <source>
        <dbReference type="ARBA" id="ARBA00022679"/>
    </source>
</evidence>
<dbReference type="GO" id="GO:0009401">
    <property type="term" value="P:phosphoenolpyruvate-dependent sugar phosphotransferase system"/>
    <property type="evidence" value="ECO:0007669"/>
    <property type="project" value="UniProtKB-KW"/>
</dbReference>
<evidence type="ECO:0000256" key="6">
    <source>
        <dbReference type="ARBA" id="ARBA00022777"/>
    </source>
</evidence>
<keyword evidence="5" id="KW-0598">Phosphotransferase system</keyword>
<reference evidence="10 11" key="1">
    <citation type="submission" date="2019-11" db="EMBL/GenBank/DDBJ databases">
        <title>Characterisation of Fundicoccus ignavus gen. nov. sp. nov., a novel genus of the family Aerococcaceae from bulk tank milk.</title>
        <authorList>
            <person name="Siebert A."/>
            <person name="Huptas C."/>
            <person name="Wenning M."/>
            <person name="Scherer S."/>
            <person name="Doll E.V."/>
        </authorList>
    </citation>
    <scope>NUCLEOTIDE SEQUENCE [LARGE SCALE GENOMIC DNA]</scope>
    <source>
        <strain evidence="10 11">DSM 109652</strain>
    </source>
</reference>
<dbReference type="PANTHER" id="PTHR34581">
    <property type="entry name" value="PTS SYSTEM N,N'-DIACETYLCHITOBIOSE-SPECIFIC EIIB COMPONENT"/>
    <property type="match status" value="1"/>
</dbReference>
<evidence type="ECO:0000259" key="9">
    <source>
        <dbReference type="PROSITE" id="PS51100"/>
    </source>
</evidence>
<dbReference type="InterPro" id="IPR013012">
    <property type="entry name" value="PTS_EIIB_3"/>
</dbReference>
<evidence type="ECO:0000256" key="7">
    <source>
        <dbReference type="PROSITE-ProRule" id="PRU00423"/>
    </source>
</evidence>
<sequence>MINIMLVCSAGMSTSMLVSAMNDAIRISGIEATVLAKPSTEAMDYLEQATIDVVLIGPHVRFFEETFRVPLAEKNIPMAVINPLDYGRMNGASVLQQAFNLLKG</sequence>
<evidence type="ECO:0000256" key="3">
    <source>
        <dbReference type="ARBA" id="ARBA00022597"/>
    </source>
</evidence>
<evidence type="ECO:0000256" key="5">
    <source>
        <dbReference type="ARBA" id="ARBA00022683"/>
    </source>
</evidence>
<dbReference type="PANTHER" id="PTHR34581:SF2">
    <property type="entry name" value="PTS SYSTEM N,N'-DIACETYLCHITOBIOSE-SPECIFIC EIIB COMPONENT"/>
    <property type="match status" value="1"/>
</dbReference>
<name>A0A844BXS0_9LACT</name>
<evidence type="ECO:0000256" key="1">
    <source>
        <dbReference type="ARBA" id="ARBA00022448"/>
    </source>
</evidence>
<dbReference type="InterPro" id="IPR003501">
    <property type="entry name" value="PTS_EIIB_2/3"/>
</dbReference>
<feature type="modified residue" description="Phosphocysteine; by EIIA" evidence="7">
    <location>
        <position position="8"/>
    </location>
</feature>
<proteinExistence type="predicted"/>